<evidence type="ECO:0000256" key="3">
    <source>
        <dbReference type="ARBA" id="ARBA00022723"/>
    </source>
</evidence>
<evidence type="ECO:0000259" key="6">
    <source>
        <dbReference type="PROSITE" id="PS51918"/>
    </source>
</evidence>
<name>A0A1H2T589_ACIFE</name>
<dbReference type="GO" id="GO:0003824">
    <property type="term" value="F:catalytic activity"/>
    <property type="evidence" value="ECO:0007669"/>
    <property type="project" value="InterPro"/>
</dbReference>
<dbReference type="InterPro" id="IPR023404">
    <property type="entry name" value="rSAM_horseshoe"/>
</dbReference>
<dbReference type="SFLD" id="SFLDG01086">
    <property type="entry name" value="elongater_protein-like"/>
    <property type="match status" value="1"/>
</dbReference>
<dbReference type="PANTHER" id="PTHR43409">
    <property type="entry name" value="ANAEROBIC MAGNESIUM-PROTOPORPHYRIN IX MONOMETHYL ESTER CYCLASE-RELATED"/>
    <property type="match status" value="1"/>
</dbReference>
<proteinExistence type="predicted"/>
<dbReference type="SFLD" id="SFLDG01082">
    <property type="entry name" value="B12-binding_domain_containing"/>
    <property type="match status" value="1"/>
</dbReference>
<dbReference type="GO" id="GO:0051536">
    <property type="term" value="F:iron-sulfur cluster binding"/>
    <property type="evidence" value="ECO:0007669"/>
    <property type="project" value="UniProtKB-KW"/>
</dbReference>
<comment type="caution">
    <text evidence="7">The sequence shown here is derived from an EMBL/GenBank/DDBJ whole genome shotgun (WGS) entry which is preliminary data.</text>
</comment>
<sequence length="332" mass="36762">MILPIFIPHAGCPHFCSFCNQRTISGEGDSSLAGARRQMENLLGWVRPDPANELAFYGGSFTALDPDRQEALLDLAETWRGQGLCGPLRLSTRPDAITPEILDRLRAHQVETIELGAQSLDDRVLELARRGHTAAQVRTASRLIRQGGFRLGLQLMTGLPGQDGPSLEDTKAQVLALHPDLVRIYPVLVIEGTLLADQWRQGAYRPQTVEEAVDACWPLYRDFTAAGIQVIRLGLQPDRELCAPGHILAGPFHPAFGELVKSRGVGLQVLEKIAELPGGDYNMIITCPDRLASIVRGQHRSNVRLWEETGKVRVAFQTGEKFEVRFHDRKTV</sequence>
<protein>
    <submittedName>
        <fullName evidence="7">Radical SAM superfamily protein</fullName>
    </submittedName>
</protein>
<dbReference type="Proteomes" id="UP000182379">
    <property type="component" value="Unassembled WGS sequence"/>
</dbReference>
<accession>A0A1H2T589</accession>
<organism evidence="7 8">
    <name type="scientific">Acidaminococcus fermentans</name>
    <dbReference type="NCBI Taxonomy" id="905"/>
    <lineage>
        <taxon>Bacteria</taxon>
        <taxon>Bacillati</taxon>
        <taxon>Bacillota</taxon>
        <taxon>Negativicutes</taxon>
        <taxon>Acidaminococcales</taxon>
        <taxon>Acidaminococcaceae</taxon>
        <taxon>Acidaminococcus</taxon>
    </lineage>
</organism>
<dbReference type="SMART" id="SM00729">
    <property type="entry name" value="Elp3"/>
    <property type="match status" value="1"/>
</dbReference>
<dbReference type="AlphaFoldDB" id="A0A1H2T589"/>
<keyword evidence="5" id="KW-0411">Iron-sulfur</keyword>
<keyword evidence="4" id="KW-0408">Iron</keyword>
<dbReference type="EMBL" id="FNOP01000001">
    <property type="protein sequence ID" value="SDW39041.1"/>
    <property type="molecule type" value="Genomic_DNA"/>
</dbReference>
<dbReference type="CDD" id="cd01335">
    <property type="entry name" value="Radical_SAM"/>
    <property type="match status" value="1"/>
</dbReference>
<reference evidence="7 8" key="1">
    <citation type="submission" date="2016-10" db="EMBL/GenBank/DDBJ databases">
        <authorList>
            <person name="Varghese N."/>
            <person name="Submissions S."/>
        </authorList>
    </citation>
    <scope>NUCLEOTIDE SEQUENCE [LARGE SCALE GENOMIC DNA]</scope>
    <source>
        <strain evidence="7 8">WCC6</strain>
    </source>
</reference>
<dbReference type="InterPro" id="IPR007197">
    <property type="entry name" value="rSAM"/>
</dbReference>
<feature type="domain" description="Radical SAM core" evidence="6">
    <location>
        <begin position="1"/>
        <end position="232"/>
    </location>
</feature>
<dbReference type="Gene3D" id="3.80.30.20">
    <property type="entry name" value="tm_1862 like domain"/>
    <property type="match status" value="1"/>
</dbReference>
<evidence type="ECO:0000256" key="5">
    <source>
        <dbReference type="ARBA" id="ARBA00023014"/>
    </source>
</evidence>
<comment type="cofactor">
    <cofactor evidence="1">
        <name>[4Fe-4S] cluster</name>
        <dbReference type="ChEBI" id="CHEBI:49883"/>
    </cofactor>
</comment>
<dbReference type="PROSITE" id="PS51918">
    <property type="entry name" value="RADICAL_SAM"/>
    <property type="match status" value="1"/>
</dbReference>
<keyword evidence="2" id="KW-0949">S-adenosyl-L-methionine</keyword>
<dbReference type="Pfam" id="PF04055">
    <property type="entry name" value="Radical_SAM"/>
    <property type="match status" value="1"/>
</dbReference>
<dbReference type="InterPro" id="IPR006638">
    <property type="entry name" value="Elp3/MiaA/NifB-like_rSAM"/>
</dbReference>
<evidence type="ECO:0000256" key="4">
    <source>
        <dbReference type="ARBA" id="ARBA00023004"/>
    </source>
</evidence>
<dbReference type="InterPro" id="IPR032432">
    <property type="entry name" value="Radical_SAM_C"/>
</dbReference>
<evidence type="ECO:0000256" key="2">
    <source>
        <dbReference type="ARBA" id="ARBA00022691"/>
    </source>
</evidence>
<evidence type="ECO:0000313" key="8">
    <source>
        <dbReference type="Proteomes" id="UP000182379"/>
    </source>
</evidence>
<keyword evidence="3" id="KW-0479">Metal-binding</keyword>
<gene>
    <name evidence="7" type="ORF">SAMN05216495_101124</name>
</gene>
<dbReference type="InterPro" id="IPR051198">
    <property type="entry name" value="BchE-like"/>
</dbReference>
<evidence type="ECO:0000313" key="7">
    <source>
        <dbReference type="EMBL" id="SDW39041.1"/>
    </source>
</evidence>
<evidence type="ECO:0000256" key="1">
    <source>
        <dbReference type="ARBA" id="ARBA00001966"/>
    </source>
</evidence>
<dbReference type="GO" id="GO:0046872">
    <property type="term" value="F:metal ion binding"/>
    <property type="evidence" value="ECO:0007669"/>
    <property type="project" value="UniProtKB-KW"/>
</dbReference>
<dbReference type="InterPro" id="IPR058240">
    <property type="entry name" value="rSAM_sf"/>
</dbReference>
<dbReference type="SFLD" id="SFLDS00029">
    <property type="entry name" value="Radical_SAM"/>
    <property type="match status" value="1"/>
</dbReference>
<dbReference type="Pfam" id="PF16199">
    <property type="entry name" value="Radical_SAM_C"/>
    <property type="match status" value="1"/>
</dbReference>
<dbReference type="SUPFAM" id="SSF102114">
    <property type="entry name" value="Radical SAM enzymes"/>
    <property type="match status" value="1"/>
</dbReference>
<dbReference type="RefSeq" id="WP_074704061.1">
    <property type="nucleotide sequence ID" value="NZ_FNOP01000001.1"/>
</dbReference>